<accession>A0A344TRD3</accession>
<organism evidence="1 2">
    <name type="scientific">Runella rosea</name>
    <dbReference type="NCBI Taxonomy" id="2259595"/>
    <lineage>
        <taxon>Bacteria</taxon>
        <taxon>Pseudomonadati</taxon>
        <taxon>Bacteroidota</taxon>
        <taxon>Cytophagia</taxon>
        <taxon>Cytophagales</taxon>
        <taxon>Spirosomataceae</taxon>
        <taxon>Runella</taxon>
    </lineage>
</organism>
<reference evidence="1 2" key="1">
    <citation type="submission" date="2018-07" db="EMBL/GenBank/DDBJ databases">
        <title>Genome sequencing of Runella.</title>
        <authorList>
            <person name="Baek M.-G."/>
            <person name="Yi H."/>
        </authorList>
    </citation>
    <scope>NUCLEOTIDE SEQUENCE [LARGE SCALE GENOMIC DNA]</scope>
    <source>
        <strain evidence="1 2">HYN0085</strain>
    </source>
</reference>
<dbReference type="AlphaFoldDB" id="A0A344TRD3"/>
<dbReference type="Proteomes" id="UP000251993">
    <property type="component" value="Chromosome"/>
</dbReference>
<dbReference type="KEGG" id="run:DR864_27420"/>
<proteinExistence type="predicted"/>
<evidence type="ECO:0000313" key="2">
    <source>
        <dbReference type="Proteomes" id="UP000251993"/>
    </source>
</evidence>
<sequence>MDSQLKNQKKAIQVYGPCCAFEVGKLSPTGMSWEEVAKKEEQRIREDLRKKGVENPTLEIMFSKGVNYIRTQRVDDPSKFQIDMEFYYPKTSPKSKDIVLGRIFDVQNIDEKNFIIENEHSKI</sequence>
<protein>
    <submittedName>
        <fullName evidence="1">Uncharacterized protein</fullName>
    </submittedName>
</protein>
<name>A0A344TRD3_9BACT</name>
<keyword evidence="2" id="KW-1185">Reference proteome</keyword>
<evidence type="ECO:0000313" key="1">
    <source>
        <dbReference type="EMBL" id="AXE21204.1"/>
    </source>
</evidence>
<dbReference type="RefSeq" id="WP_114069965.1">
    <property type="nucleotide sequence ID" value="NZ_CP030850.1"/>
</dbReference>
<gene>
    <name evidence="1" type="ORF">DR864_27420</name>
</gene>
<dbReference type="EMBL" id="CP030850">
    <property type="protein sequence ID" value="AXE21204.1"/>
    <property type="molecule type" value="Genomic_DNA"/>
</dbReference>